<proteinExistence type="predicted"/>
<reference evidence="3 4" key="1">
    <citation type="journal article" date="2021" name="Elife">
        <title>Chloroplast acquisition without the gene transfer in kleptoplastic sea slugs, Plakobranchus ocellatus.</title>
        <authorList>
            <person name="Maeda T."/>
            <person name="Takahashi S."/>
            <person name="Yoshida T."/>
            <person name="Shimamura S."/>
            <person name="Takaki Y."/>
            <person name="Nagai Y."/>
            <person name="Toyoda A."/>
            <person name="Suzuki Y."/>
            <person name="Arimoto A."/>
            <person name="Ishii H."/>
            <person name="Satoh N."/>
            <person name="Nishiyama T."/>
            <person name="Hasebe M."/>
            <person name="Maruyama T."/>
            <person name="Minagawa J."/>
            <person name="Obokata J."/>
            <person name="Shigenobu S."/>
        </authorList>
    </citation>
    <scope>NUCLEOTIDE SEQUENCE [LARGE SCALE GENOMIC DNA]</scope>
</reference>
<dbReference type="Proteomes" id="UP000762676">
    <property type="component" value="Unassembled WGS sequence"/>
</dbReference>
<gene>
    <name evidence="3" type="ORF">ElyMa_004203500</name>
</gene>
<organism evidence="3 4">
    <name type="scientific">Elysia marginata</name>
    <dbReference type="NCBI Taxonomy" id="1093978"/>
    <lineage>
        <taxon>Eukaryota</taxon>
        <taxon>Metazoa</taxon>
        <taxon>Spiralia</taxon>
        <taxon>Lophotrochozoa</taxon>
        <taxon>Mollusca</taxon>
        <taxon>Gastropoda</taxon>
        <taxon>Heterobranchia</taxon>
        <taxon>Euthyneura</taxon>
        <taxon>Panpulmonata</taxon>
        <taxon>Sacoglossa</taxon>
        <taxon>Placobranchoidea</taxon>
        <taxon>Plakobranchidae</taxon>
        <taxon>Elysia</taxon>
    </lineage>
</organism>
<keyword evidence="4" id="KW-1185">Reference proteome</keyword>
<feature type="region of interest" description="Disordered" evidence="1">
    <location>
        <begin position="1"/>
        <end position="22"/>
    </location>
</feature>
<sequence>MKSGEGRVQRQIADMTRSGETTGQVLAYPQFGVPPNMPPGPGGSYPPSSQDYRYYSSKFSSAGSRMQKKLRQRCTWPCTAIILLLLCVALLACTGYFAGE</sequence>
<keyword evidence="2" id="KW-0472">Membrane</keyword>
<keyword evidence="2" id="KW-0812">Transmembrane</keyword>
<dbReference type="AlphaFoldDB" id="A0AAV4GLI8"/>
<keyword evidence="2" id="KW-1133">Transmembrane helix</keyword>
<dbReference type="EMBL" id="BMAT01008502">
    <property type="protein sequence ID" value="GFR86617.1"/>
    <property type="molecule type" value="Genomic_DNA"/>
</dbReference>
<accession>A0AAV4GLI8</accession>
<evidence type="ECO:0000256" key="2">
    <source>
        <dbReference type="SAM" id="Phobius"/>
    </source>
</evidence>
<protein>
    <submittedName>
        <fullName evidence="3">Teneurin-m-like isoform X7</fullName>
    </submittedName>
</protein>
<comment type="caution">
    <text evidence="3">The sequence shown here is derived from an EMBL/GenBank/DDBJ whole genome shotgun (WGS) entry which is preliminary data.</text>
</comment>
<evidence type="ECO:0000313" key="4">
    <source>
        <dbReference type="Proteomes" id="UP000762676"/>
    </source>
</evidence>
<evidence type="ECO:0000256" key="1">
    <source>
        <dbReference type="SAM" id="MobiDB-lite"/>
    </source>
</evidence>
<feature type="transmembrane region" description="Helical" evidence="2">
    <location>
        <begin position="74"/>
        <end position="98"/>
    </location>
</feature>
<name>A0AAV4GLI8_9GAST</name>
<evidence type="ECO:0000313" key="3">
    <source>
        <dbReference type="EMBL" id="GFR86617.1"/>
    </source>
</evidence>